<dbReference type="SUPFAM" id="SSF55874">
    <property type="entry name" value="ATPase domain of HSP90 chaperone/DNA topoisomerase II/histidine kinase"/>
    <property type="match status" value="1"/>
</dbReference>
<dbReference type="CDD" id="cd16936">
    <property type="entry name" value="HATPase_RsbW-like"/>
    <property type="match status" value="1"/>
</dbReference>
<dbReference type="Proteomes" id="UP000309992">
    <property type="component" value="Unassembled WGS sequence"/>
</dbReference>
<protein>
    <submittedName>
        <fullName evidence="3">ATP-binding protein</fullName>
    </submittedName>
</protein>
<dbReference type="PANTHER" id="PTHR35526:SF3">
    <property type="entry name" value="ANTI-SIGMA-F FACTOR RSBW"/>
    <property type="match status" value="1"/>
</dbReference>
<keyword evidence="4" id="KW-1185">Reference proteome</keyword>
<accession>A0ABY2S2B1</accession>
<keyword evidence="3" id="KW-0067">ATP-binding</keyword>
<dbReference type="Gene3D" id="3.30.565.10">
    <property type="entry name" value="Histidine kinase-like ATPase, C-terminal domain"/>
    <property type="match status" value="1"/>
</dbReference>
<evidence type="ECO:0000259" key="2">
    <source>
        <dbReference type="Pfam" id="PF13581"/>
    </source>
</evidence>
<keyword evidence="1" id="KW-0418">Kinase</keyword>
<evidence type="ECO:0000256" key="1">
    <source>
        <dbReference type="ARBA" id="ARBA00022527"/>
    </source>
</evidence>
<dbReference type="InterPro" id="IPR003594">
    <property type="entry name" value="HATPase_dom"/>
</dbReference>
<keyword evidence="1" id="KW-0723">Serine/threonine-protein kinase</keyword>
<dbReference type="InterPro" id="IPR050267">
    <property type="entry name" value="Anti-sigma-factor_SerPK"/>
</dbReference>
<keyword evidence="3" id="KW-0547">Nucleotide-binding</keyword>
<dbReference type="EMBL" id="SWMS01000011">
    <property type="protein sequence ID" value="TKG69303.1"/>
    <property type="molecule type" value="Genomic_DNA"/>
</dbReference>
<organism evidence="3 4">
    <name type="scientific">Prauserella endophytica</name>
    <dbReference type="NCBI Taxonomy" id="1592324"/>
    <lineage>
        <taxon>Bacteria</taxon>
        <taxon>Bacillati</taxon>
        <taxon>Actinomycetota</taxon>
        <taxon>Actinomycetes</taxon>
        <taxon>Pseudonocardiales</taxon>
        <taxon>Pseudonocardiaceae</taxon>
        <taxon>Prauserella</taxon>
        <taxon>Prauserella coralliicola group</taxon>
    </lineage>
</organism>
<proteinExistence type="predicted"/>
<evidence type="ECO:0000313" key="3">
    <source>
        <dbReference type="EMBL" id="TKG69303.1"/>
    </source>
</evidence>
<reference evidence="3 4" key="1">
    <citation type="journal article" date="2015" name="Antonie Van Leeuwenhoek">
        <title>Prauserella endophytica sp. nov., an endophytic actinobacterium isolated from Tamarix taklamakanensis.</title>
        <authorList>
            <person name="Liu J.M."/>
            <person name="Habden X."/>
            <person name="Guo L."/>
            <person name="Tuo L."/>
            <person name="Jiang Z.K."/>
            <person name="Liu S.W."/>
            <person name="Liu X.F."/>
            <person name="Chen L."/>
            <person name="Li R.F."/>
            <person name="Zhang Y.Q."/>
            <person name="Sun C.H."/>
        </authorList>
    </citation>
    <scope>NUCLEOTIDE SEQUENCE [LARGE SCALE GENOMIC DNA]</scope>
    <source>
        <strain evidence="3 4">CGMCC 4.7182</strain>
    </source>
</reference>
<evidence type="ECO:0000313" key="4">
    <source>
        <dbReference type="Proteomes" id="UP000309992"/>
    </source>
</evidence>
<keyword evidence="1" id="KW-0808">Transferase</keyword>
<gene>
    <name evidence="3" type="ORF">FCN18_20935</name>
</gene>
<dbReference type="PANTHER" id="PTHR35526">
    <property type="entry name" value="ANTI-SIGMA-F FACTOR RSBW-RELATED"/>
    <property type="match status" value="1"/>
</dbReference>
<dbReference type="Pfam" id="PF13581">
    <property type="entry name" value="HATPase_c_2"/>
    <property type="match status" value="1"/>
</dbReference>
<feature type="domain" description="Histidine kinase/HSP90-like ATPase" evidence="2">
    <location>
        <begin position="14"/>
        <end position="118"/>
    </location>
</feature>
<comment type="caution">
    <text evidence="3">The sequence shown here is derived from an EMBL/GenBank/DDBJ whole genome shotgun (WGS) entry which is preliminary data.</text>
</comment>
<sequence length="130" mass="14249">MAWDLTPGRAPPTAAVRHRAASILTALAEDHLHAVQLVVSELLANGHDHAGGARGVRLWHQRNPCRVRVEVDDASHRPPVLRAPTPQSLRGRGLVLVDQVARDWGCTSRPYGKTVWAVIDCTAYPWARCA</sequence>
<dbReference type="GO" id="GO:0005524">
    <property type="term" value="F:ATP binding"/>
    <property type="evidence" value="ECO:0007669"/>
    <property type="project" value="UniProtKB-KW"/>
</dbReference>
<name>A0ABY2S2B1_9PSEU</name>
<dbReference type="InterPro" id="IPR036890">
    <property type="entry name" value="HATPase_C_sf"/>
</dbReference>